<reference evidence="1" key="1">
    <citation type="submission" date="2023-06" db="EMBL/GenBank/DDBJ databases">
        <title>Genomic analysis of the entomopathogenic nematode Steinernema hermaphroditum.</title>
        <authorList>
            <person name="Schwarz E.M."/>
            <person name="Heppert J.K."/>
            <person name="Baniya A."/>
            <person name="Schwartz H.T."/>
            <person name="Tan C.-H."/>
            <person name="Antoshechkin I."/>
            <person name="Sternberg P.W."/>
            <person name="Goodrich-Blair H."/>
            <person name="Dillman A.R."/>
        </authorList>
    </citation>
    <scope>NUCLEOTIDE SEQUENCE</scope>
    <source>
        <strain evidence="1">PS9179</strain>
        <tissue evidence="1">Whole animal</tissue>
    </source>
</reference>
<dbReference type="AlphaFoldDB" id="A0AA39HG52"/>
<proteinExistence type="predicted"/>
<accession>A0AA39HG52</accession>
<name>A0AA39HG52_9BILA</name>
<organism evidence="1 2">
    <name type="scientific">Steinernema hermaphroditum</name>
    <dbReference type="NCBI Taxonomy" id="289476"/>
    <lineage>
        <taxon>Eukaryota</taxon>
        <taxon>Metazoa</taxon>
        <taxon>Ecdysozoa</taxon>
        <taxon>Nematoda</taxon>
        <taxon>Chromadorea</taxon>
        <taxon>Rhabditida</taxon>
        <taxon>Tylenchina</taxon>
        <taxon>Panagrolaimomorpha</taxon>
        <taxon>Strongyloidoidea</taxon>
        <taxon>Steinernematidae</taxon>
        <taxon>Steinernema</taxon>
    </lineage>
</organism>
<evidence type="ECO:0000313" key="2">
    <source>
        <dbReference type="Proteomes" id="UP001175271"/>
    </source>
</evidence>
<dbReference type="EMBL" id="JAUCMV010000004">
    <property type="protein sequence ID" value="KAK0403947.1"/>
    <property type="molecule type" value="Genomic_DNA"/>
</dbReference>
<comment type="caution">
    <text evidence="1">The sequence shown here is derived from an EMBL/GenBank/DDBJ whole genome shotgun (WGS) entry which is preliminary data.</text>
</comment>
<evidence type="ECO:0000313" key="1">
    <source>
        <dbReference type="EMBL" id="KAK0403947.1"/>
    </source>
</evidence>
<protein>
    <submittedName>
        <fullName evidence="1">Uncharacterized protein</fullName>
    </submittedName>
</protein>
<dbReference type="Proteomes" id="UP001175271">
    <property type="component" value="Unassembled WGS sequence"/>
</dbReference>
<sequence>MIRAYRRALSSEDLTVSNRALQMFPRFARHLEKQGAVALVQLAMESCRRSNIGDTYLAVGDAVDIVLQ</sequence>
<keyword evidence="2" id="KW-1185">Reference proteome</keyword>
<gene>
    <name evidence="1" type="ORF">QR680_017209</name>
</gene>